<keyword evidence="3 6" id="KW-0132">Cell division</keyword>
<dbReference type="InterPro" id="IPR043129">
    <property type="entry name" value="ATPase_NBD"/>
</dbReference>
<comment type="function">
    <text evidence="6 7">Cell division protein that is involved in the assembly of the Z ring. May serve as a membrane anchor for the Z ring.</text>
</comment>
<dbReference type="NCBIfam" id="NF007009">
    <property type="entry name" value="PRK09472.1"/>
    <property type="match status" value="1"/>
</dbReference>
<dbReference type="FunFam" id="3.30.1490.110:FF:000001">
    <property type="entry name" value="Cell division protein FtsA"/>
    <property type="match status" value="1"/>
</dbReference>
<evidence type="ECO:0000313" key="10">
    <source>
        <dbReference type="Proteomes" id="UP000056466"/>
    </source>
</evidence>
<evidence type="ECO:0000256" key="7">
    <source>
        <dbReference type="PIRNR" id="PIRNR003101"/>
    </source>
</evidence>
<evidence type="ECO:0000256" key="4">
    <source>
        <dbReference type="ARBA" id="ARBA00023136"/>
    </source>
</evidence>
<keyword evidence="1 6" id="KW-1003">Cell membrane</keyword>
<keyword evidence="10" id="KW-1185">Reference proteome</keyword>
<dbReference type="SMART" id="SM00842">
    <property type="entry name" value="FtsA"/>
    <property type="match status" value="1"/>
</dbReference>
<name>A0A0K2BKZ6_9GAMM</name>
<dbReference type="GO" id="GO:0043093">
    <property type="term" value="P:FtsZ-dependent cytokinesis"/>
    <property type="evidence" value="ECO:0007669"/>
    <property type="project" value="UniProtKB-UniRule"/>
</dbReference>
<organism evidence="9 10">
    <name type="scientific">Candidatus Palibaumannia cicadellinicola</name>
    <dbReference type="NCBI Taxonomy" id="186490"/>
    <lineage>
        <taxon>Bacteria</taxon>
        <taxon>Pseudomonadati</taxon>
        <taxon>Pseudomonadota</taxon>
        <taxon>Gammaproteobacteria</taxon>
        <taxon>Candidatus Palibaumannia</taxon>
    </lineage>
</organism>
<dbReference type="EMBL" id="CP011787">
    <property type="protein sequence ID" value="AKZ66046.1"/>
    <property type="molecule type" value="Genomic_DNA"/>
</dbReference>
<dbReference type="GO" id="GO:0032153">
    <property type="term" value="C:cell division site"/>
    <property type="evidence" value="ECO:0007669"/>
    <property type="project" value="UniProtKB-UniRule"/>
</dbReference>
<evidence type="ECO:0000256" key="6">
    <source>
        <dbReference type="HAMAP-Rule" id="MF_02033"/>
    </source>
</evidence>
<dbReference type="OrthoDB" id="9810567at2"/>
<dbReference type="InterPro" id="IPR020823">
    <property type="entry name" value="Cell_div_FtsA"/>
</dbReference>
<comment type="similarity">
    <text evidence="6 7">Belongs to the FtsA/MreB family.</text>
</comment>
<dbReference type="Pfam" id="PF14450">
    <property type="entry name" value="FtsA"/>
    <property type="match status" value="1"/>
</dbReference>
<dbReference type="AlphaFoldDB" id="A0A0K2BKZ6"/>
<dbReference type="NCBIfam" id="TIGR01174">
    <property type="entry name" value="ftsA"/>
    <property type="match status" value="1"/>
</dbReference>
<keyword evidence="4 6" id="KW-0472">Membrane</keyword>
<dbReference type="GO" id="GO:0009898">
    <property type="term" value="C:cytoplasmic side of plasma membrane"/>
    <property type="evidence" value="ECO:0007669"/>
    <property type="project" value="UniProtKB-UniRule"/>
</dbReference>
<comment type="subcellular location">
    <subcellularLocation>
        <location evidence="6">Cell membrane</location>
        <topology evidence="6">Peripheral membrane protein</topology>
        <orientation evidence="6">Cytoplasmic side</orientation>
    </subcellularLocation>
    <text evidence="6">Localizes to the Z ring in an FtsZ-dependent manner. Targeted to the membrane through a conserved C-terminal amphipathic helix.</text>
</comment>
<sequence>MIKAIERKLVVGLDIGTTNIAVLVGDILPDGIVINIIGVGSCPSRGMDKCGVNDLEAVVKCVHRAIDQAELMADCKISSVYLALSGKQITCQNEIGIVPILDEEVTEEDVENVVHTAQSVRVSDEQRILHVIPQDYDIDFQEGIKNPVGLSGVRIKAKVHIITYHHDMAKNLIKVVKNCGLRVDKLIFSGLASSYAVLTEHERELGVCLVDIGGTTMDIVVYTDGALRHTKVIPYAGNTVTSDIAYALSTQPIDAEYIKMRYGCAYSTIVSKEETLEVSIGGHYLHKLQRKKLSEVIESRYIELLHLVKHDICKLQEKLCKQGVKHHISAGIVLTGGAAKIDGLLYCAQQVFNTQVRIGQPLNITGLMDYAQEPDYATAVGLLHYGKEYRMNSSNNNITTNKNTLVSTWWKRISCWLRKEF</sequence>
<feature type="domain" description="SHS2" evidence="8">
    <location>
        <begin position="10"/>
        <end position="197"/>
    </location>
</feature>
<evidence type="ECO:0000256" key="3">
    <source>
        <dbReference type="ARBA" id="ARBA00022618"/>
    </source>
</evidence>
<dbReference type="PIRSF" id="PIRSF003101">
    <property type="entry name" value="FtsA"/>
    <property type="match status" value="1"/>
</dbReference>
<dbReference type="Gene3D" id="3.30.420.40">
    <property type="match status" value="1"/>
</dbReference>
<accession>A0A0K2BKZ6</accession>
<dbReference type="HAMAP" id="MF_02033">
    <property type="entry name" value="FtsA"/>
    <property type="match status" value="1"/>
</dbReference>
<dbReference type="RefSeq" id="WP_053097124.1">
    <property type="nucleotide sequence ID" value="NZ_CP011787.1"/>
</dbReference>
<dbReference type="Gene3D" id="3.30.1490.110">
    <property type="match status" value="1"/>
</dbReference>
<dbReference type="SUPFAM" id="SSF53067">
    <property type="entry name" value="Actin-like ATPase domain"/>
    <property type="match status" value="2"/>
</dbReference>
<keyword evidence="2" id="KW-0997">Cell inner membrane</keyword>
<dbReference type="KEGG" id="bcig:AB162_463"/>
<evidence type="ECO:0000259" key="8">
    <source>
        <dbReference type="SMART" id="SM00842"/>
    </source>
</evidence>
<dbReference type="PANTHER" id="PTHR32432">
    <property type="entry name" value="CELL DIVISION PROTEIN FTSA-RELATED"/>
    <property type="match status" value="1"/>
</dbReference>
<dbReference type="CDD" id="cd24048">
    <property type="entry name" value="ASKHA_NBD_FtsA"/>
    <property type="match status" value="1"/>
</dbReference>
<dbReference type="PATRIC" id="fig|186490.8.peg.434"/>
<evidence type="ECO:0000256" key="5">
    <source>
        <dbReference type="ARBA" id="ARBA00023306"/>
    </source>
</evidence>
<dbReference type="InterPro" id="IPR050696">
    <property type="entry name" value="FtsA/MreB"/>
</dbReference>
<evidence type="ECO:0000256" key="2">
    <source>
        <dbReference type="ARBA" id="ARBA00022519"/>
    </source>
</evidence>
<evidence type="ECO:0000256" key="1">
    <source>
        <dbReference type="ARBA" id="ARBA00022475"/>
    </source>
</evidence>
<keyword evidence="5 6" id="KW-0131">Cell cycle</keyword>
<dbReference type="Proteomes" id="UP000056466">
    <property type="component" value="Chromosome"/>
</dbReference>
<gene>
    <name evidence="6 9" type="primary">ftsA</name>
    <name evidence="9" type="ORF">AB162_463</name>
</gene>
<proteinExistence type="inferred from homology"/>
<protein>
    <recommendedName>
        <fullName evidence="6 7">Cell division protein FtsA</fullName>
    </recommendedName>
</protein>
<dbReference type="InterPro" id="IPR003494">
    <property type="entry name" value="SHS2_FtsA"/>
</dbReference>
<dbReference type="Pfam" id="PF02491">
    <property type="entry name" value="SHS2_FTSA"/>
    <property type="match status" value="1"/>
</dbReference>
<dbReference type="FunFam" id="3.30.420.40:FF:000030">
    <property type="entry name" value="Cell division protein FtsA"/>
    <property type="match status" value="1"/>
</dbReference>
<dbReference type="PANTHER" id="PTHR32432:SF4">
    <property type="entry name" value="CELL DIVISION PROTEIN FTSA"/>
    <property type="match status" value="1"/>
</dbReference>
<reference evidence="9 10" key="1">
    <citation type="submission" date="2015-06" db="EMBL/GenBank/DDBJ databases">
        <title>Lineage-specific patterns of genome deterioration in obligate symbionts.</title>
        <authorList>
            <person name="Bennett G.M."/>
            <person name="McCutcheon J.P."/>
            <person name="McDonald B.R."/>
            <person name="Moran N.A."/>
        </authorList>
    </citation>
    <scope>NUCLEOTIDE SEQUENCE [LARGE SCALE GENOMIC DNA]</scope>
    <source>
        <strain evidence="9 10">B-GSS</strain>
    </source>
</reference>
<evidence type="ECO:0000313" key="9">
    <source>
        <dbReference type="EMBL" id="AKZ66046.1"/>
    </source>
</evidence>
<comment type="subunit">
    <text evidence="6">Self-interacts. Interacts with FtsZ.</text>
</comment>